<comment type="caution">
    <text evidence="7">The sequence shown here is derived from an EMBL/GenBank/DDBJ whole genome shotgun (WGS) entry which is preliminary data.</text>
</comment>
<evidence type="ECO:0000259" key="6">
    <source>
        <dbReference type="PROSITE" id="PS51700"/>
    </source>
</evidence>
<dbReference type="GO" id="GO:0006508">
    <property type="term" value="P:proteolysis"/>
    <property type="evidence" value="ECO:0007669"/>
    <property type="project" value="InterPro"/>
</dbReference>
<dbReference type="PROSITE" id="PS51700">
    <property type="entry name" value="SEPARIN"/>
    <property type="match status" value="1"/>
</dbReference>
<dbReference type="InterPro" id="IPR030397">
    <property type="entry name" value="SEPARIN_core_dom"/>
</dbReference>
<name>A0AA40A4A2_9PEZI</name>
<organism evidence="7 8">
    <name type="scientific">Lasiosphaeria miniovina</name>
    <dbReference type="NCBI Taxonomy" id="1954250"/>
    <lineage>
        <taxon>Eukaryota</taxon>
        <taxon>Fungi</taxon>
        <taxon>Dikarya</taxon>
        <taxon>Ascomycota</taxon>
        <taxon>Pezizomycotina</taxon>
        <taxon>Sordariomycetes</taxon>
        <taxon>Sordariomycetidae</taxon>
        <taxon>Sordariales</taxon>
        <taxon>Lasiosphaeriaceae</taxon>
        <taxon>Lasiosphaeria</taxon>
    </lineage>
</organism>
<feature type="region of interest" description="Disordered" evidence="5">
    <location>
        <begin position="41"/>
        <end position="66"/>
    </location>
</feature>
<proteinExistence type="predicted"/>
<dbReference type="EMBL" id="JAUIRO010000006">
    <property type="protein sequence ID" value="KAK0709028.1"/>
    <property type="molecule type" value="Genomic_DNA"/>
</dbReference>
<keyword evidence="4" id="KW-0159">Chromosome partition</keyword>
<comment type="catalytic activity">
    <reaction evidence="1">
        <text>All bonds known to be hydrolyzed by this endopeptidase have arginine in P1 and an acidic residue in P4. P6 is often occupied by an acidic residue or by a hydroxy-amino-acid residue, the phosphorylation of which enhances cleavage.</text>
        <dbReference type="EC" id="3.4.22.49"/>
    </reaction>
</comment>
<dbReference type="GeneID" id="85327413"/>
<dbReference type="GO" id="GO:0004197">
    <property type="term" value="F:cysteine-type endopeptidase activity"/>
    <property type="evidence" value="ECO:0007669"/>
    <property type="project" value="InterPro"/>
</dbReference>
<dbReference type="GO" id="GO:0051307">
    <property type="term" value="P:meiotic chromosome separation"/>
    <property type="evidence" value="ECO:0007669"/>
    <property type="project" value="TreeGrafter"/>
</dbReference>
<dbReference type="SUPFAM" id="SSF48452">
    <property type="entry name" value="TPR-like"/>
    <property type="match status" value="1"/>
</dbReference>
<evidence type="ECO:0000256" key="1">
    <source>
        <dbReference type="ARBA" id="ARBA00000451"/>
    </source>
</evidence>
<dbReference type="GO" id="GO:0005634">
    <property type="term" value="C:nucleus"/>
    <property type="evidence" value="ECO:0007669"/>
    <property type="project" value="InterPro"/>
</dbReference>
<dbReference type="GO" id="GO:0072686">
    <property type="term" value="C:mitotic spindle"/>
    <property type="evidence" value="ECO:0007669"/>
    <property type="project" value="TreeGrafter"/>
</dbReference>
<sequence length="2142" mass="234183">MDTLRAHADAVRAAVTSASTCEPVTVILIKTLLLPKDEQLPTAPIAAKPPPKTSRQRANTASATDARRIAKLAASEQQHVLSAKERAALATDVVNATLKALGGASRASPPPPQSPIRQSPPHEGESAKTATRNALRRSSSAPMTPLRSQPLNRQSSSPVATRHARSPSKSGSRSAAANIVALAECARIAFTAMRLLSDAGDLKLKPLQLEAGMSTLVGKLVSLELHDQAIKELRILKKRLETSAGSAAKKPTKISTSSVDTKNAAPQVVADLLDFGQPKASGALLSLIITTQIQVLRIISLTKRPTWVEAVIPCLQNENIASPTNLLFVSASEKDADVGRIARQLEVVAQCLFVLVPVMAIKGENQPADGRAGASTNLTTPDLDLVALGLETRLHWWRLAKHKGDVDREIIAPLSRCLGVYIARSRHSKRSFYPACLDVFNGIYLQIQGQKLKPSTSRGSKSPLALLYQTLTTMARECVNFADAVSWATKLCDLVDSNVDSAARSSSLAAQLLSIQLKDPALFLQNDQLLNDVVASIQGPLRGETAELDELITNVCSVRRSAMQFLVGLDNGENAGVLSTVPTARELTETFILQCPRFCLRWLGKPPGPKSSTKDYLRYEQRRQLLLQSIQHTIDSSFWMIRLRLDQGRLSWDLMEAILGDVTALLEYVGKLAAPDSETCYHVKISHFYYRQYFFLKQQTTDPKDPAPLRALRRSIDCVKNQSSDEKGKAQLMLKLEMMAELCRTLGRQTESLGALQAIRTSLVEDGILQAIAGALTSAPPKTAWTRGEKAEALSRVLSAISKTEETREDWTGHLPEEQQAAVLEHRLHFVLLGSSKGSADLSLEHPTVDALLRTYIPTRFPIRRFGVLLALLCSAIGKLSTSSELLAVARDASQLEGDGDLGEDSGLAGFVPHMKALYHSLAMSVNGYRDLDAFQQSISSWQAMLKTCRDKAELERCVDDVPGLLNHLQSAADFLRMKGQDTVLAMVLELAADITKVAEGPRAEDFIHHNSCLALQYTNLGQSSKAEQIFLVAEEFMGKQVQLQGEAVACFHLSFTEHFLAVGNFKKAEEHLLQAQLAFSANTSLKKAGRVHRQRLVAQASYLNSLVALERGDSHHALVYSRESVRSMYHEWTRLEAQLAAKSPIEPSTADNTTLSLSVADTVEDTQQQTPGPEFWVLFHSLYRNVLRLSAVYAHLGMFQETMYYAEQAGKLAKSVNTEFYMADCAAWMGSVYARAADSTKSFAMLEAAAALLPDGDRSYSSAMLACQIGSMYLELDNLEGAHVMIAKAEAIMNHLVATAAPGQASNMAVLGDKIAKLKTEQKPAAATRRTVRQAPVKKTARAPATAKSRVVSPAAQQVAATEDSQLAKLRASILVQKATSRLGKKEWTAAITVLKEASEASRRPDLLSVEQVAMATCLVGMSMEQMAHDPVFSVIHDSTISFPAVSGMASDKGTPERHSVAKMSPPRKTRNGAAVAQRESPKDASSRAYVETLREAQEYLLEAHAVATLSGDSSLVHRISGMLQNVGLFLAATSARARVASHSVHAWYSVELARNLIWRRERKALVMEKNAPRHDTLEWPSALGAVGPKRTSLGFSLDLHKFQRDYVDIIPKPWSVISMSLSDNKHDLCITKLQAGQSPFVIRLPLERASSRDADNEVFNFQQGRAELMDIISQANETCHHAGDMSAKGAKTAWWAQREELDVRLRELLENIEQIWLGGFRGIFSQHTRRADLLARFQKNFLAIMDKHLPSRQQVRGKKTKATQCPKVTLDSRILELFIGLGDASVPDCDFEDELTDLLYFVVDILQFHGERNAYDEIDFDSMVVDTFDALHSYHASATRNADGYKADAGAHTILMLDKALHAFPWESLPCLHNLGISRVPSLACLRRLILEQRVAAGAASTASHEADEAARPSPEAGGHHVSKTSGTCILNPSSDLKTTEATFGKPLMAHLPVPSWRHIVGRVPTEDEFELALSQSDLLLYFGHGSGAQYIRARTIRRLDRCRATVLLMGCSSARLADAGEFEVYGPAWNYMMAGCPAVVGTLWDVTDRDIDRFAARLLEEWGLAPAGTFAAKDKEKWRAGQGRCTPPPTRRPVPVAGAGVGGKVSLVEAVARARDACRFRYVTAAAVAVYGIPVYVES</sequence>
<dbReference type="Pfam" id="PF03568">
    <property type="entry name" value="Separin_C"/>
    <property type="match status" value="1"/>
</dbReference>
<evidence type="ECO:0000256" key="5">
    <source>
        <dbReference type="SAM" id="MobiDB-lite"/>
    </source>
</evidence>
<feature type="region of interest" description="Disordered" evidence="5">
    <location>
        <begin position="1904"/>
        <end position="1929"/>
    </location>
</feature>
<dbReference type="InterPro" id="IPR011990">
    <property type="entry name" value="TPR-like_helical_dom_sf"/>
</dbReference>
<dbReference type="GO" id="GO:0005737">
    <property type="term" value="C:cytoplasm"/>
    <property type="evidence" value="ECO:0007669"/>
    <property type="project" value="TreeGrafter"/>
</dbReference>
<protein>
    <recommendedName>
        <fullName evidence="2">separase</fullName>
        <ecNumber evidence="2">3.4.22.49</ecNumber>
    </recommendedName>
</protein>
<feature type="compositionally biased region" description="Polar residues" evidence="5">
    <location>
        <begin position="128"/>
        <end position="159"/>
    </location>
</feature>
<evidence type="ECO:0000256" key="3">
    <source>
        <dbReference type="ARBA" id="ARBA00022801"/>
    </source>
</evidence>
<evidence type="ECO:0000313" key="7">
    <source>
        <dbReference type="EMBL" id="KAK0709028.1"/>
    </source>
</evidence>
<keyword evidence="8" id="KW-1185">Reference proteome</keyword>
<keyword evidence="3" id="KW-0378">Hydrolase</keyword>
<dbReference type="EC" id="3.4.22.49" evidence="2"/>
<gene>
    <name evidence="7" type="ORF">B0T26DRAFT_742618</name>
</gene>
<dbReference type="GO" id="GO:0044732">
    <property type="term" value="C:mitotic spindle pole body"/>
    <property type="evidence" value="ECO:0007669"/>
    <property type="project" value="TreeGrafter"/>
</dbReference>
<feature type="domain" description="Peptidase C50" evidence="6">
    <location>
        <begin position="1926"/>
        <end position="2025"/>
    </location>
</feature>
<reference evidence="7" key="1">
    <citation type="submission" date="2023-06" db="EMBL/GenBank/DDBJ databases">
        <title>Genome-scale phylogeny and comparative genomics of the fungal order Sordariales.</title>
        <authorList>
            <consortium name="Lawrence Berkeley National Laboratory"/>
            <person name="Hensen N."/>
            <person name="Bonometti L."/>
            <person name="Westerberg I."/>
            <person name="Brannstrom I.O."/>
            <person name="Guillou S."/>
            <person name="Cros-Aarteil S."/>
            <person name="Calhoun S."/>
            <person name="Haridas S."/>
            <person name="Kuo A."/>
            <person name="Mondo S."/>
            <person name="Pangilinan J."/>
            <person name="Riley R."/>
            <person name="LaButti K."/>
            <person name="Andreopoulos B."/>
            <person name="Lipzen A."/>
            <person name="Chen C."/>
            <person name="Yanf M."/>
            <person name="Daum C."/>
            <person name="Ng V."/>
            <person name="Clum A."/>
            <person name="Steindorff A."/>
            <person name="Ohm R."/>
            <person name="Martin F."/>
            <person name="Silar P."/>
            <person name="Natvig D."/>
            <person name="Lalanne C."/>
            <person name="Gautier V."/>
            <person name="Ament-velasquez S.L."/>
            <person name="Kruys A."/>
            <person name="Hutchinson M.I."/>
            <person name="Powell A.J."/>
            <person name="Barry K."/>
            <person name="Miller A.N."/>
            <person name="Grigoriev I.V."/>
            <person name="Debuchy R."/>
            <person name="Gladieux P."/>
            <person name="Thoren M.H."/>
            <person name="Johannesson H."/>
        </authorList>
    </citation>
    <scope>NUCLEOTIDE SEQUENCE</scope>
    <source>
        <strain evidence="7">SMH2392-1A</strain>
    </source>
</reference>
<dbReference type="Proteomes" id="UP001172101">
    <property type="component" value="Unassembled WGS sequence"/>
</dbReference>
<accession>A0AA40A4A2</accession>
<dbReference type="PANTHER" id="PTHR12792">
    <property type="entry name" value="EXTRA SPINDLE POLES 1-RELATED"/>
    <property type="match status" value="1"/>
</dbReference>
<feature type="region of interest" description="Disordered" evidence="5">
    <location>
        <begin position="102"/>
        <end position="173"/>
    </location>
</feature>
<dbReference type="InterPro" id="IPR005314">
    <property type="entry name" value="Peptidase_C50"/>
</dbReference>
<dbReference type="RefSeq" id="XP_060292332.1">
    <property type="nucleotide sequence ID" value="XM_060444143.1"/>
</dbReference>
<dbReference type="Gene3D" id="1.25.40.10">
    <property type="entry name" value="Tetratricopeptide repeat domain"/>
    <property type="match status" value="1"/>
</dbReference>
<feature type="region of interest" description="Disordered" evidence="5">
    <location>
        <begin position="1449"/>
        <end position="1488"/>
    </location>
</feature>
<evidence type="ECO:0000313" key="8">
    <source>
        <dbReference type="Proteomes" id="UP001172101"/>
    </source>
</evidence>
<evidence type="ECO:0000256" key="2">
    <source>
        <dbReference type="ARBA" id="ARBA00012489"/>
    </source>
</evidence>
<dbReference type="PANTHER" id="PTHR12792:SF0">
    <property type="entry name" value="SEPARIN"/>
    <property type="match status" value="1"/>
</dbReference>
<evidence type="ECO:0000256" key="4">
    <source>
        <dbReference type="ARBA" id="ARBA00022829"/>
    </source>
</evidence>